<proteinExistence type="predicted"/>
<sequence>MKQKVTAPLRTLVIGDSNPYTTDDADNWQKKFFIWNQNLYNAEYYNKNSGNTPTIGGDDLIDLDTMKQKR</sequence>
<gene>
    <name evidence="1" type="ORF">OCU04_007648</name>
</gene>
<reference evidence="1" key="1">
    <citation type="submission" date="2022-11" db="EMBL/GenBank/DDBJ databases">
        <title>Genome Resource of Sclerotinia nivalis Strain SnTB1, a Plant Pathogen Isolated from American Ginseng.</title>
        <authorList>
            <person name="Fan S."/>
        </authorList>
    </citation>
    <scope>NUCLEOTIDE SEQUENCE</scope>
    <source>
        <strain evidence="1">SnTB1</strain>
    </source>
</reference>
<accession>A0A9X0AJ73</accession>
<evidence type="ECO:0000313" key="2">
    <source>
        <dbReference type="Proteomes" id="UP001152300"/>
    </source>
</evidence>
<protein>
    <submittedName>
        <fullName evidence="1">Uncharacterized protein</fullName>
    </submittedName>
</protein>
<comment type="caution">
    <text evidence="1">The sequence shown here is derived from an EMBL/GenBank/DDBJ whole genome shotgun (WGS) entry which is preliminary data.</text>
</comment>
<dbReference type="EMBL" id="JAPEIS010000008">
    <property type="protein sequence ID" value="KAJ8063787.1"/>
    <property type="molecule type" value="Genomic_DNA"/>
</dbReference>
<organism evidence="1 2">
    <name type="scientific">Sclerotinia nivalis</name>
    <dbReference type="NCBI Taxonomy" id="352851"/>
    <lineage>
        <taxon>Eukaryota</taxon>
        <taxon>Fungi</taxon>
        <taxon>Dikarya</taxon>
        <taxon>Ascomycota</taxon>
        <taxon>Pezizomycotina</taxon>
        <taxon>Leotiomycetes</taxon>
        <taxon>Helotiales</taxon>
        <taxon>Sclerotiniaceae</taxon>
        <taxon>Sclerotinia</taxon>
    </lineage>
</organism>
<evidence type="ECO:0000313" key="1">
    <source>
        <dbReference type="EMBL" id="KAJ8063787.1"/>
    </source>
</evidence>
<name>A0A9X0AJ73_9HELO</name>
<dbReference type="Proteomes" id="UP001152300">
    <property type="component" value="Unassembled WGS sequence"/>
</dbReference>
<dbReference type="AlphaFoldDB" id="A0A9X0AJ73"/>
<keyword evidence="2" id="KW-1185">Reference proteome</keyword>